<dbReference type="AlphaFoldDB" id="A0A0B0NMR8"/>
<accession>A0A0B0NMR8</accession>
<keyword evidence="2" id="KW-1185">Reference proteome</keyword>
<evidence type="ECO:0000313" key="1">
    <source>
        <dbReference type="EMBL" id="KHG15808.1"/>
    </source>
</evidence>
<gene>
    <name evidence="1" type="ORF">F383_09175</name>
</gene>
<evidence type="ECO:0000313" key="2">
    <source>
        <dbReference type="Proteomes" id="UP000032142"/>
    </source>
</evidence>
<sequence length="35" mass="4034">MVFIPPNRFPTVEIIGVMNMVVGDVKPEHLFHQQL</sequence>
<organism evidence="1 2">
    <name type="scientific">Gossypium arboreum</name>
    <name type="common">Tree cotton</name>
    <name type="synonym">Gossypium nanking</name>
    <dbReference type="NCBI Taxonomy" id="29729"/>
    <lineage>
        <taxon>Eukaryota</taxon>
        <taxon>Viridiplantae</taxon>
        <taxon>Streptophyta</taxon>
        <taxon>Embryophyta</taxon>
        <taxon>Tracheophyta</taxon>
        <taxon>Spermatophyta</taxon>
        <taxon>Magnoliopsida</taxon>
        <taxon>eudicotyledons</taxon>
        <taxon>Gunneridae</taxon>
        <taxon>Pentapetalae</taxon>
        <taxon>rosids</taxon>
        <taxon>malvids</taxon>
        <taxon>Malvales</taxon>
        <taxon>Malvaceae</taxon>
        <taxon>Malvoideae</taxon>
        <taxon>Gossypium</taxon>
    </lineage>
</organism>
<dbReference type="Proteomes" id="UP000032142">
    <property type="component" value="Unassembled WGS sequence"/>
</dbReference>
<dbReference type="EMBL" id="KN404597">
    <property type="protein sequence ID" value="KHG15808.1"/>
    <property type="molecule type" value="Genomic_DNA"/>
</dbReference>
<reference evidence="2" key="1">
    <citation type="submission" date="2014-09" db="EMBL/GenBank/DDBJ databases">
        <authorList>
            <person name="Mudge J."/>
            <person name="Ramaraj T."/>
            <person name="Lindquist I.E."/>
            <person name="Bharti A.K."/>
            <person name="Sundararajan A."/>
            <person name="Cameron C.T."/>
            <person name="Woodward J.E."/>
            <person name="May G.D."/>
            <person name="Brubaker C."/>
            <person name="Broadhvest J."/>
            <person name="Wilkins T.A."/>
        </authorList>
    </citation>
    <scope>NUCLEOTIDE SEQUENCE</scope>
    <source>
        <strain evidence="2">cv. AKA8401</strain>
    </source>
</reference>
<name>A0A0B0NMR8_GOSAR</name>
<proteinExistence type="predicted"/>
<protein>
    <submittedName>
        <fullName evidence="1">Uncharacterized protein</fullName>
    </submittedName>
</protein>